<feature type="compositionally biased region" description="Low complexity" evidence="1">
    <location>
        <begin position="93"/>
        <end position="113"/>
    </location>
</feature>
<sequence length="234" mass="23083">SAGPYGAPTQTGGNPAGAVPGQRTGAPAEAGEGGSGRRMTMSAAGRRFSCTVVLAGAAVFALVLGGLWKTGLLPGTGGKDQVGDNTARPPVATAPTDGGSGAASPSASGPGPARDTVPEALIGTWKGSVTTNLGVPSTFEITIKAGRKGEVVGRDKSVIDLLGTTYDCSGQWKLASATDRSVVLDTAGGPNPHPGICAGGSANERFTLNEGGTLHYKSGDRAAGNPEGDLTRSP</sequence>
<evidence type="ECO:0000313" key="4">
    <source>
        <dbReference type="Proteomes" id="UP001199054"/>
    </source>
</evidence>
<keyword evidence="2" id="KW-1133">Transmembrane helix</keyword>
<name>A0ABS8B7B6_9ACTN</name>
<protein>
    <submittedName>
        <fullName evidence="3">Serine/threonine protein kinase</fullName>
    </submittedName>
</protein>
<reference evidence="3 4" key="1">
    <citation type="submission" date="2021-10" db="EMBL/GenBank/DDBJ databases">
        <title>Streptomyces sp. strain SMC 277, a novel streptomycete isolated from soil.</title>
        <authorList>
            <person name="Chanama M."/>
        </authorList>
    </citation>
    <scope>NUCLEOTIDE SEQUENCE [LARGE SCALE GENOMIC DNA]</scope>
    <source>
        <strain evidence="3 4">SMC 277</strain>
    </source>
</reference>
<organism evidence="3 4">
    <name type="scientific">Streptomyces antimicrobicus</name>
    <dbReference type="NCBI Taxonomy" id="2883108"/>
    <lineage>
        <taxon>Bacteria</taxon>
        <taxon>Bacillati</taxon>
        <taxon>Actinomycetota</taxon>
        <taxon>Actinomycetes</taxon>
        <taxon>Kitasatosporales</taxon>
        <taxon>Streptomycetaceae</taxon>
        <taxon>Streptomyces</taxon>
    </lineage>
</organism>
<feature type="region of interest" description="Disordered" evidence="1">
    <location>
        <begin position="77"/>
        <end position="118"/>
    </location>
</feature>
<gene>
    <name evidence="3" type="ORF">LG632_14125</name>
</gene>
<keyword evidence="2" id="KW-0812">Transmembrane</keyword>
<keyword evidence="2" id="KW-0472">Membrane</keyword>
<feature type="region of interest" description="Disordered" evidence="1">
    <location>
        <begin position="211"/>
        <end position="234"/>
    </location>
</feature>
<keyword evidence="3" id="KW-0723">Serine/threonine-protein kinase</keyword>
<evidence type="ECO:0000256" key="1">
    <source>
        <dbReference type="SAM" id="MobiDB-lite"/>
    </source>
</evidence>
<dbReference type="EMBL" id="JAJAUY010000045">
    <property type="protein sequence ID" value="MCB5180515.1"/>
    <property type="molecule type" value="Genomic_DNA"/>
</dbReference>
<feature type="transmembrane region" description="Helical" evidence="2">
    <location>
        <begin position="48"/>
        <end position="68"/>
    </location>
</feature>
<keyword evidence="4" id="KW-1185">Reference proteome</keyword>
<dbReference type="Proteomes" id="UP001199054">
    <property type="component" value="Unassembled WGS sequence"/>
</dbReference>
<feature type="region of interest" description="Disordered" evidence="1">
    <location>
        <begin position="1"/>
        <end position="39"/>
    </location>
</feature>
<proteinExistence type="predicted"/>
<keyword evidence="3" id="KW-0808">Transferase</keyword>
<evidence type="ECO:0000313" key="3">
    <source>
        <dbReference type="EMBL" id="MCB5180515.1"/>
    </source>
</evidence>
<accession>A0ABS8B7B6</accession>
<evidence type="ECO:0000256" key="2">
    <source>
        <dbReference type="SAM" id="Phobius"/>
    </source>
</evidence>
<feature type="non-terminal residue" evidence="3">
    <location>
        <position position="1"/>
    </location>
</feature>
<comment type="caution">
    <text evidence="3">The sequence shown here is derived from an EMBL/GenBank/DDBJ whole genome shotgun (WGS) entry which is preliminary data.</text>
</comment>
<keyword evidence="3" id="KW-0418">Kinase</keyword>
<dbReference type="GO" id="GO:0004674">
    <property type="term" value="F:protein serine/threonine kinase activity"/>
    <property type="evidence" value="ECO:0007669"/>
    <property type="project" value="UniProtKB-KW"/>
</dbReference>